<dbReference type="STRING" id="824.CGRAC_0039"/>
<dbReference type="GO" id="GO:0030170">
    <property type="term" value="F:pyridoxal phosphate binding"/>
    <property type="evidence" value="ECO:0007669"/>
    <property type="project" value="InterPro"/>
</dbReference>
<dbReference type="GO" id="GO:0008483">
    <property type="term" value="F:transaminase activity"/>
    <property type="evidence" value="ECO:0007669"/>
    <property type="project" value="UniProtKB-KW"/>
</dbReference>
<organism evidence="7 8">
    <name type="scientific">Campylobacter gracilis RM3268</name>
    <dbReference type="NCBI Taxonomy" id="553220"/>
    <lineage>
        <taxon>Bacteria</taxon>
        <taxon>Pseudomonadati</taxon>
        <taxon>Campylobacterota</taxon>
        <taxon>Epsilonproteobacteria</taxon>
        <taxon>Campylobacterales</taxon>
        <taxon>Campylobacteraceae</taxon>
        <taxon>Campylobacter</taxon>
    </lineage>
</organism>
<sequence>MGLFDFISGKEKYDFDTLPNRRGTKSLKWDVGENELPMWVADMDFAVAPEIIEALQKRLNERVLGYSIIDDEWRSAYQGWWLARHDYEIQKEWLIYAGGTLPAIDSIIRKLTSPAENVLLMSPVYNCFYYCIKNAARVPMENELAYANGDYSINWEDLQAKLADPQTTLFILCNPHNPVGRTFSRDDLARIGELCEKHGVTVLSDEVHCDLTEPGVRYTPFAAASKSCERISASIIAPTKAFNIAGLQSAAVFAADKRLRHKISKALNSDDIAEPNFFGVQGAIAAFTKGAPWLDALREYLSENRKFATEFIARELPQVHVVPQDATYLMWLDAGAYTQDSAELARFIREKTGLYLSCGAQYGKGGEKFLRLNIATSRALLKDGLGRLKEALKICPH</sequence>
<dbReference type="NCBIfam" id="TIGR04350">
    <property type="entry name" value="C_S_lyase_PatB"/>
    <property type="match status" value="1"/>
</dbReference>
<dbReference type="Gene3D" id="3.40.640.10">
    <property type="entry name" value="Type I PLP-dependent aspartate aminotransferase-like (Major domain)"/>
    <property type="match status" value="1"/>
</dbReference>
<evidence type="ECO:0000259" key="6">
    <source>
        <dbReference type="Pfam" id="PF00155"/>
    </source>
</evidence>
<comment type="caution">
    <text evidence="7">The sequence shown here is derived from an EMBL/GenBank/DDBJ whole genome shotgun (WGS) entry which is preliminary data.</text>
</comment>
<gene>
    <name evidence="7" type="primary">patB</name>
    <name evidence="7" type="ORF">CAMGR0001_0326</name>
</gene>
<dbReference type="EC" id="4.4.1.13" evidence="2"/>
<keyword evidence="7" id="KW-0808">Transferase</keyword>
<evidence type="ECO:0000256" key="3">
    <source>
        <dbReference type="ARBA" id="ARBA00022898"/>
    </source>
</evidence>
<dbReference type="CDD" id="cd00609">
    <property type="entry name" value="AAT_like"/>
    <property type="match status" value="1"/>
</dbReference>
<dbReference type="Proteomes" id="UP000005709">
    <property type="component" value="Unassembled WGS sequence"/>
</dbReference>
<dbReference type="InterPro" id="IPR004839">
    <property type="entry name" value="Aminotransferase_I/II_large"/>
</dbReference>
<evidence type="ECO:0000256" key="4">
    <source>
        <dbReference type="ARBA" id="ARBA00023239"/>
    </source>
</evidence>
<dbReference type="InterPro" id="IPR015424">
    <property type="entry name" value="PyrdxlP-dep_Trfase"/>
</dbReference>
<evidence type="ECO:0000256" key="5">
    <source>
        <dbReference type="ARBA" id="ARBA00037974"/>
    </source>
</evidence>
<accession>C8PKV3</accession>
<dbReference type="OrthoDB" id="9803354at2"/>
<dbReference type="PANTHER" id="PTHR43525">
    <property type="entry name" value="PROTEIN MALY"/>
    <property type="match status" value="1"/>
</dbReference>
<evidence type="ECO:0000256" key="2">
    <source>
        <dbReference type="ARBA" id="ARBA00012224"/>
    </source>
</evidence>
<dbReference type="Gene3D" id="3.90.1150.10">
    <property type="entry name" value="Aspartate Aminotransferase, domain 1"/>
    <property type="match status" value="1"/>
</dbReference>
<evidence type="ECO:0000256" key="1">
    <source>
        <dbReference type="ARBA" id="ARBA00001933"/>
    </source>
</evidence>
<reference evidence="7 8" key="1">
    <citation type="submission" date="2009-07" db="EMBL/GenBank/DDBJ databases">
        <authorList>
            <person name="Madupu R."/>
            <person name="Sebastian Y."/>
            <person name="Durkin A.S."/>
            <person name="Torralba M."/>
            <person name="Methe B."/>
            <person name="Sutton G.G."/>
            <person name="Strausberg R.L."/>
            <person name="Nelson K.E."/>
        </authorList>
    </citation>
    <scope>NUCLEOTIDE SEQUENCE [LARGE SCALE GENOMIC DNA]</scope>
    <source>
        <strain evidence="7 8">RM3268</strain>
    </source>
</reference>
<comment type="similarity">
    <text evidence="5">Belongs to the class-II pyridoxal-phosphate-dependent aminotransferase family. MalY/PatB cystathionine beta-lyase subfamily.</text>
</comment>
<dbReference type="InterPro" id="IPR027619">
    <property type="entry name" value="C-S_lyase_PatB-like"/>
</dbReference>
<name>C8PKV3_9BACT</name>
<dbReference type="Pfam" id="PF00155">
    <property type="entry name" value="Aminotran_1_2"/>
    <property type="match status" value="1"/>
</dbReference>
<keyword evidence="7" id="KW-0032">Aminotransferase</keyword>
<keyword evidence="4" id="KW-0456">Lyase</keyword>
<dbReference type="GO" id="GO:0047804">
    <property type="term" value="F:cysteine-S-conjugate beta-lyase activity"/>
    <property type="evidence" value="ECO:0007669"/>
    <property type="project" value="UniProtKB-EC"/>
</dbReference>
<dbReference type="EMBL" id="ACYG01000030">
    <property type="protein sequence ID" value="EEV16712.1"/>
    <property type="molecule type" value="Genomic_DNA"/>
</dbReference>
<evidence type="ECO:0000313" key="8">
    <source>
        <dbReference type="Proteomes" id="UP000005709"/>
    </source>
</evidence>
<keyword evidence="8" id="KW-1185">Reference proteome</keyword>
<dbReference type="RefSeq" id="WP_005873038.1">
    <property type="nucleotide sequence ID" value="NZ_ACYG01000030.1"/>
</dbReference>
<dbReference type="InterPro" id="IPR015422">
    <property type="entry name" value="PyrdxlP-dep_Trfase_small"/>
</dbReference>
<dbReference type="InterPro" id="IPR015421">
    <property type="entry name" value="PyrdxlP-dep_Trfase_major"/>
</dbReference>
<dbReference type="SUPFAM" id="SSF53383">
    <property type="entry name" value="PLP-dependent transferases"/>
    <property type="match status" value="1"/>
</dbReference>
<protein>
    <recommendedName>
        <fullName evidence="2">cysteine-S-conjugate beta-lyase</fullName>
        <ecNumber evidence="2">4.4.1.13</ecNumber>
    </recommendedName>
</protein>
<comment type="cofactor">
    <cofactor evidence="1">
        <name>pyridoxal 5'-phosphate</name>
        <dbReference type="ChEBI" id="CHEBI:597326"/>
    </cofactor>
</comment>
<dbReference type="AlphaFoldDB" id="C8PKV3"/>
<dbReference type="eggNOG" id="COG1168">
    <property type="taxonomic scope" value="Bacteria"/>
</dbReference>
<keyword evidence="3" id="KW-0663">Pyridoxal phosphate</keyword>
<feature type="domain" description="Aminotransferase class I/classII large" evidence="6">
    <location>
        <begin position="42"/>
        <end position="387"/>
    </location>
</feature>
<dbReference type="InterPro" id="IPR051798">
    <property type="entry name" value="Class-II_PLP-Dep_Aminotrans"/>
</dbReference>
<evidence type="ECO:0000313" key="7">
    <source>
        <dbReference type="EMBL" id="EEV16712.1"/>
    </source>
</evidence>
<proteinExistence type="inferred from homology"/>
<dbReference type="PANTHER" id="PTHR43525:SF1">
    <property type="entry name" value="PROTEIN MALY"/>
    <property type="match status" value="1"/>
</dbReference>